<organism evidence="1 2">
    <name type="scientific">Ramazzottius varieornatus</name>
    <name type="common">Water bear</name>
    <name type="synonym">Tardigrade</name>
    <dbReference type="NCBI Taxonomy" id="947166"/>
    <lineage>
        <taxon>Eukaryota</taxon>
        <taxon>Metazoa</taxon>
        <taxon>Ecdysozoa</taxon>
        <taxon>Tardigrada</taxon>
        <taxon>Eutardigrada</taxon>
        <taxon>Parachela</taxon>
        <taxon>Hypsibioidea</taxon>
        <taxon>Ramazzottiidae</taxon>
        <taxon>Ramazzottius</taxon>
    </lineage>
</organism>
<evidence type="ECO:0000313" key="2">
    <source>
        <dbReference type="Proteomes" id="UP000186922"/>
    </source>
</evidence>
<gene>
    <name evidence="1" type="primary">RvY_19052-1</name>
    <name evidence="1" type="synonym">RvY_19052.1</name>
    <name evidence="1" type="ORF">RvY_19052</name>
</gene>
<comment type="caution">
    <text evidence="1">The sequence shown here is derived from an EMBL/GenBank/DDBJ whole genome shotgun (WGS) entry which is preliminary data.</text>
</comment>
<keyword evidence="2" id="KW-1185">Reference proteome</keyword>
<protein>
    <recommendedName>
        <fullName evidence="3">Receptor ligand binding region domain-containing protein</fullName>
    </recommendedName>
</protein>
<proteinExistence type="predicted"/>
<dbReference type="AlphaFoldDB" id="A0A1D1W817"/>
<dbReference type="Proteomes" id="UP000186922">
    <property type="component" value="Unassembled WGS sequence"/>
</dbReference>
<evidence type="ECO:0000313" key="1">
    <source>
        <dbReference type="EMBL" id="GAV09530.1"/>
    </source>
</evidence>
<sequence>MISHIPAKSVWRVVPVLNITIITYIYLHPDILPGLPYTGPGFELGAQHLRERYNFNATLIYVGDENIRSIADLVADVYRVAEFYYGEWDRNGLVALILPGRVLGLLTVAEMDAIMVVYFVLEPFEQKRQYGYVNYRDPLDPANDEDAAEAFRSLLKIGQCAPRNISKDLDKFLAILSRMSADEYGFHYPTGEKPHEMVMAAYAGMEVYGKIVSEALHDGSDLFDSQALVRRAFNRTFHLRFSEVFVDEYGERRNNYCVSDFNITSKAFEGPLLEYLLAWDA</sequence>
<dbReference type="STRING" id="947166.A0A1D1W817"/>
<dbReference type="InterPro" id="IPR028082">
    <property type="entry name" value="Peripla_BP_I"/>
</dbReference>
<name>A0A1D1W817_RAMVA</name>
<evidence type="ECO:0008006" key="3">
    <source>
        <dbReference type="Google" id="ProtNLM"/>
    </source>
</evidence>
<dbReference type="SUPFAM" id="SSF53822">
    <property type="entry name" value="Periplasmic binding protein-like I"/>
    <property type="match status" value="1"/>
</dbReference>
<dbReference type="EMBL" id="BDGG01000023">
    <property type="protein sequence ID" value="GAV09530.1"/>
    <property type="molecule type" value="Genomic_DNA"/>
</dbReference>
<dbReference type="Gene3D" id="3.40.50.2300">
    <property type="match status" value="1"/>
</dbReference>
<reference evidence="1 2" key="1">
    <citation type="journal article" date="2016" name="Nat. Commun.">
        <title>Extremotolerant tardigrade genome and improved radiotolerance of human cultured cells by tardigrade-unique protein.</title>
        <authorList>
            <person name="Hashimoto T."/>
            <person name="Horikawa D.D."/>
            <person name="Saito Y."/>
            <person name="Kuwahara H."/>
            <person name="Kozuka-Hata H."/>
            <person name="Shin-I T."/>
            <person name="Minakuchi Y."/>
            <person name="Ohishi K."/>
            <person name="Motoyama A."/>
            <person name="Aizu T."/>
            <person name="Enomoto A."/>
            <person name="Kondo K."/>
            <person name="Tanaka S."/>
            <person name="Hara Y."/>
            <person name="Koshikawa S."/>
            <person name="Sagara H."/>
            <person name="Miura T."/>
            <person name="Yokobori S."/>
            <person name="Miyagawa K."/>
            <person name="Suzuki Y."/>
            <person name="Kubo T."/>
            <person name="Oyama M."/>
            <person name="Kohara Y."/>
            <person name="Fujiyama A."/>
            <person name="Arakawa K."/>
            <person name="Katayama T."/>
            <person name="Toyoda A."/>
            <person name="Kunieda T."/>
        </authorList>
    </citation>
    <scope>NUCLEOTIDE SEQUENCE [LARGE SCALE GENOMIC DNA]</scope>
    <source>
        <strain evidence="1 2">YOKOZUNA-1</strain>
    </source>
</reference>
<accession>A0A1D1W817</accession>